<keyword evidence="1" id="KW-1133">Transmembrane helix</keyword>
<reference evidence="2 3" key="1">
    <citation type="journal article" date="2023" name="Insect Mol. Biol.">
        <title>Genome sequencing provides insights into the evolution of gene families encoding plant cell wall-degrading enzymes in longhorned beetles.</title>
        <authorList>
            <person name="Shin N.R."/>
            <person name="Okamura Y."/>
            <person name="Kirsch R."/>
            <person name="Pauchet Y."/>
        </authorList>
    </citation>
    <scope>NUCLEOTIDE SEQUENCE [LARGE SCALE GENOMIC DNA]</scope>
    <source>
        <strain evidence="2">EAD_L_NR</strain>
    </source>
</reference>
<comment type="caution">
    <text evidence="2">The sequence shown here is derived from an EMBL/GenBank/DDBJ whole genome shotgun (WGS) entry which is preliminary data.</text>
</comment>
<evidence type="ECO:0000313" key="2">
    <source>
        <dbReference type="EMBL" id="KAJ8914097.1"/>
    </source>
</evidence>
<proteinExistence type="predicted"/>
<keyword evidence="1" id="KW-0472">Membrane</keyword>
<dbReference type="Proteomes" id="UP001159042">
    <property type="component" value="Unassembled WGS sequence"/>
</dbReference>
<keyword evidence="1" id="KW-0812">Transmembrane</keyword>
<accession>A0AAV8VJ00</accession>
<dbReference type="EMBL" id="JANEYG010000080">
    <property type="protein sequence ID" value="KAJ8914097.1"/>
    <property type="molecule type" value="Genomic_DNA"/>
</dbReference>
<protein>
    <submittedName>
        <fullName evidence="2">Uncharacterized protein</fullName>
    </submittedName>
</protein>
<gene>
    <name evidence="2" type="ORF">NQ315_014293</name>
</gene>
<evidence type="ECO:0000313" key="3">
    <source>
        <dbReference type="Proteomes" id="UP001159042"/>
    </source>
</evidence>
<dbReference type="AlphaFoldDB" id="A0AAV8VJ00"/>
<feature type="transmembrane region" description="Helical" evidence="1">
    <location>
        <begin position="20"/>
        <end position="46"/>
    </location>
</feature>
<evidence type="ECO:0000256" key="1">
    <source>
        <dbReference type="SAM" id="Phobius"/>
    </source>
</evidence>
<name>A0AAV8VJ00_9CUCU</name>
<sequence length="62" mass="7243">MTLHGTLLEILQIHGKMSFILGLFFKTTLILFSLIFVANVSILYFYTLCLPTITYFMEYPFL</sequence>
<keyword evidence="3" id="KW-1185">Reference proteome</keyword>
<organism evidence="2 3">
    <name type="scientific">Exocentrus adspersus</name>
    <dbReference type="NCBI Taxonomy" id="1586481"/>
    <lineage>
        <taxon>Eukaryota</taxon>
        <taxon>Metazoa</taxon>
        <taxon>Ecdysozoa</taxon>
        <taxon>Arthropoda</taxon>
        <taxon>Hexapoda</taxon>
        <taxon>Insecta</taxon>
        <taxon>Pterygota</taxon>
        <taxon>Neoptera</taxon>
        <taxon>Endopterygota</taxon>
        <taxon>Coleoptera</taxon>
        <taxon>Polyphaga</taxon>
        <taxon>Cucujiformia</taxon>
        <taxon>Chrysomeloidea</taxon>
        <taxon>Cerambycidae</taxon>
        <taxon>Lamiinae</taxon>
        <taxon>Acanthocinini</taxon>
        <taxon>Exocentrus</taxon>
    </lineage>
</organism>